<gene>
    <name evidence="11" type="ORF">B0T10DRAFT_531097</name>
</gene>
<dbReference type="GO" id="GO:0020037">
    <property type="term" value="F:heme binding"/>
    <property type="evidence" value="ECO:0007669"/>
    <property type="project" value="InterPro"/>
</dbReference>
<evidence type="ECO:0000256" key="7">
    <source>
        <dbReference type="ARBA" id="ARBA00023033"/>
    </source>
</evidence>
<comment type="cofactor">
    <cofactor evidence="1 8">
        <name>heme</name>
        <dbReference type="ChEBI" id="CHEBI:30413"/>
    </cofactor>
</comment>
<evidence type="ECO:0000256" key="3">
    <source>
        <dbReference type="ARBA" id="ARBA00022617"/>
    </source>
</evidence>
<evidence type="ECO:0000256" key="1">
    <source>
        <dbReference type="ARBA" id="ARBA00001971"/>
    </source>
</evidence>
<evidence type="ECO:0000256" key="2">
    <source>
        <dbReference type="ARBA" id="ARBA00010617"/>
    </source>
</evidence>
<proteinExistence type="inferred from homology"/>
<dbReference type="GO" id="GO:0016705">
    <property type="term" value="F:oxidoreductase activity, acting on paired donors, with incorporation or reduction of molecular oxygen"/>
    <property type="evidence" value="ECO:0007669"/>
    <property type="project" value="InterPro"/>
</dbReference>
<protein>
    <submittedName>
        <fullName evidence="11">Cytochrome P450</fullName>
    </submittedName>
</protein>
<dbReference type="SUPFAM" id="SSF48264">
    <property type="entry name" value="Cytochrome P450"/>
    <property type="match status" value="1"/>
</dbReference>
<sequence length="533" mass="60409">MLSTLFFVLLSSLICYLLSRRKLSHNLPPGPKPLPIVGNIMDLPPQGAPEYQHWIKFRAIYGPISSVTVLGTTLVILQCNRAVQDILGKMSTKTSGRPNFYFANEMCGFGGLTSNLGYTSTHRLHRKFMHQQMGTRTLVERFHDIQDLESRRFLLRVLDDPANLVAHIKTEASAIILRITYGYSIEPHKIDPLVSLIERMMDNFSRALVPMTWSVDIVPYVKYLPGGLPGTSFQRTAQRWREITRLATEIPYQFVLRQIADGNPRESYVASLVEEYRNEESEKWIPNKDDEEAIKNTAAIIYGGGADTTVSTLSSFVLAMLLFPETQQHAQAEIDSVVGIGKLPRFEDRDRLPYLNALVKETLRWLPVVPIGTTHLADEEINYSGYVIPKGAYLLPSIWWLLHDPQTYPNPSAFDPDRFLEPRNEPDPANHAFGFGRRICPGRHLADDSLFLTISRFLAVFNVKKAVDEQGKEIDVKVEMTPGLISHPVEFSYSIEARSAKHAELVRSTEIDFPWEESDAGHLEKSHFPYLAD</sequence>
<keyword evidence="5 9" id="KW-0560">Oxidoreductase</keyword>
<organism evidence="11 12">
    <name type="scientific">Thelonectria olida</name>
    <dbReference type="NCBI Taxonomy" id="1576542"/>
    <lineage>
        <taxon>Eukaryota</taxon>
        <taxon>Fungi</taxon>
        <taxon>Dikarya</taxon>
        <taxon>Ascomycota</taxon>
        <taxon>Pezizomycotina</taxon>
        <taxon>Sordariomycetes</taxon>
        <taxon>Hypocreomycetidae</taxon>
        <taxon>Hypocreales</taxon>
        <taxon>Nectriaceae</taxon>
        <taxon>Thelonectria</taxon>
    </lineage>
</organism>
<dbReference type="GO" id="GO:0005506">
    <property type="term" value="F:iron ion binding"/>
    <property type="evidence" value="ECO:0007669"/>
    <property type="project" value="InterPro"/>
</dbReference>
<dbReference type="PRINTS" id="PR00385">
    <property type="entry name" value="P450"/>
</dbReference>
<keyword evidence="3 8" id="KW-0349">Heme</keyword>
<dbReference type="AlphaFoldDB" id="A0A9P9AMJ4"/>
<accession>A0A9P9AMJ4</accession>
<dbReference type="CDD" id="cd11065">
    <property type="entry name" value="CYP64-like"/>
    <property type="match status" value="1"/>
</dbReference>
<keyword evidence="10" id="KW-0732">Signal</keyword>
<dbReference type="PANTHER" id="PTHR46300">
    <property type="entry name" value="P450, PUTATIVE (EUROFUNG)-RELATED-RELATED"/>
    <property type="match status" value="1"/>
</dbReference>
<feature type="binding site" description="axial binding residue" evidence="8">
    <location>
        <position position="440"/>
    </location>
    <ligand>
        <name>heme</name>
        <dbReference type="ChEBI" id="CHEBI:30413"/>
    </ligand>
    <ligandPart>
        <name>Fe</name>
        <dbReference type="ChEBI" id="CHEBI:18248"/>
    </ligandPart>
</feature>
<dbReference type="EMBL" id="JAGPYM010000019">
    <property type="protein sequence ID" value="KAH6884945.1"/>
    <property type="molecule type" value="Genomic_DNA"/>
</dbReference>
<dbReference type="InterPro" id="IPR050364">
    <property type="entry name" value="Cytochrome_P450_fung"/>
</dbReference>
<dbReference type="GO" id="GO:0004497">
    <property type="term" value="F:monooxygenase activity"/>
    <property type="evidence" value="ECO:0007669"/>
    <property type="project" value="UniProtKB-KW"/>
</dbReference>
<reference evidence="11 12" key="1">
    <citation type="journal article" date="2021" name="Nat. Commun.">
        <title>Genetic determinants of endophytism in the Arabidopsis root mycobiome.</title>
        <authorList>
            <person name="Mesny F."/>
            <person name="Miyauchi S."/>
            <person name="Thiergart T."/>
            <person name="Pickel B."/>
            <person name="Atanasova L."/>
            <person name="Karlsson M."/>
            <person name="Huettel B."/>
            <person name="Barry K.W."/>
            <person name="Haridas S."/>
            <person name="Chen C."/>
            <person name="Bauer D."/>
            <person name="Andreopoulos W."/>
            <person name="Pangilinan J."/>
            <person name="LaButti K."/>
            <person name="Riley R."/>
            <person name="Lipzen A."/>
            <person name="Clum A."/>
            <person name="Drula E."/>
            <person name="Henrissat B."/>
            <person name="Kohler A."/>
            <person name="Grigoriev I.V."/>
            <person name="Martin F.M."/>
            <person name="Hacquard S."/>
        </authorList>
    </citation>
    <scope>NUCLEOTIDE SEQUENCE [LARGE SCALE GENOMIC DNA]</scope>
    <source>
        <strain evidence="11 12">MPI-CAGE-CH-0241</strain>
    </source>
</reference>
<keyword evidence="4 8" id="KW-0479">Metal-binding</keyword>
<feature type="signal peptide" evidence="10">
    <location>
        <begin position="1"/>
        <end position="19"/>
    </location>
</feature>
<dbReference type="OrthoDB" id="2789670at2759"/>
<evidence type="ECO:0000256" key="9">
    <source>
        <dbReference type="RuleBase" id="RU000461"/>
    </source>
</evidence>
<evidence type="ECO:0000256" key="8">
    <source>
        <dbReference type="PIRSR" id="PIRSR602401-1"/>
    </source>
</evidence>
<keyword evidence="7 9" id="KW-0503">Monooxygenase</keyword>
<evidence type="ECO:0000256" key="4">
    <source>
        <dbReference type="ARBA" id="ARBA00022723"/>
    </source>
</evidence>
<dbReference type="InterPro" id="IPR017972">
    <property type="entry name" value="Cyt_P450_CS"/>
</dbReference>
<dbReference type="PANTHER" id="PTHR46300:SF7">
    <property type="entry name" value="P450, PUTATIVE (EUROFUNG)-RELATED"/>
    <property type="match status" value="1"/>
</dbReference>
<evidence type="ECO:0000313" key="12">
    <source>
        <dbReference type="Proteomes" id="UP000777438"/>
    </source>
</evidence>
<evidence type="ECO:0000256" key="6">
    <source>
        <dbReference type="ARBA" id="ARBA00023004"/>
    </source>
</evidence>
<keyword evidence="6 8" id="KW-0408">Iron</keyword>
<evidence type="ECO:0000313" key="11">
    <source>
        <dbReference type="EMBL" id="KAH6884945.1"/>
    </source>
</evidence>
<dbReference type="InterPro" id="IPR036396">
    <property type="entry name" value="Cyt_P450_sf"/>
</dbReference>
<comment type="similarity">
    <text evidence="2 9">Belongs to the cytochrome P450 family.</text>
</comment>
<keyword evidence="12" id="KW-1185">Reference proteome</keyword>
<dbReference type="InterPro" id="IPR001128">
    <property type="entry name" value="Cyt_P450"/>
</dbReference>
<dbReference type="InterPro" id="IPR002401">
    <property type="entry name" value="Cyt_P450_E_grp-I"/>
</dbReference>
<feature type="chain" id="PRO_5040303864" evidence="10">
    <location>
        <begin position="20"/>
        <end position="533"/>
    </location>
</feature>
<dbReference type="Pfam" id="PF00067">
    <property type="entry name" value="p450"/>
    <property type="match status" value="1"/>
</dbReference>
<name>A0A9P9AMJ4_9HYPO</name>
<dbReference type="Gene3D" id="1.10.630.10">
    <property type="entry name" value="Cytochrome P450"/>
    <property type="match status" value="1"/>
</dbReference>
<evidence type="ECO:0000256" key="5">
    <source>
        <dbReference type="ARBA" id="ARBA00023002"/>
    </source>
</evidence>
<dbReference type="PRINTS" id="PR00463">
    <property type="entry name" value="EP450I"/>
</dbReference>
<dbReference type="PROSITE" id="PS00086">
    <property type="entry name" value="CYTOCHROME_P450"/>
    <property type="match status" value="1"/>
</dbReference>
<evidence type="ECO:0000256" key="10">
    <source>
        <dbReference type="SAM" id="SignalP"/>
    </source>
</evidence>
<dbReference type="Proteomes" id="UP000777438">
    <property type="component" value="Unassembled WGS sequence"/>
</dbReference>
<comment type="caution">
    <text evidence="11">The sequence shown here is derived from an EMBL/GenBank/DDBJ whole genome shotgun (WGS) entry which is preliminary data.</text>
</comment>